<dbReference type="Pfam" id="PF21854">
    <property type="entry name" value="Treslin_N"/>
    <property type="match status" value="1"/>
</dbReference>
<name>A0A433CZ29_9FUNG</name>
<keyword evidence="5" id="KW-1185">Reference proteome</keyword>
<feature type="non-terminal residue" evidence="4">
    <location>
        <position position="1002"/>
    </location>
</feature>
<evidence type="ECO:0000313" key="5">
    <source>
        <dbReference type="Proteomes" id="UP000268093"/>
    </source>
</evidence>
<proteinExistence type="predicted"/>
<evidence type="ECO:0000313" key="4">
    <source>
        <dbReference type="EMBL" id="RUP43852.1"/>
    </source>
</evidence>
<evidence type="ECO:0000256" key="1">
    <source>
        <dbReference type="SAM" id="MobiDB-lite"/>
    </source>
</evidence>
<feature type="domain" description="Treslin N-terminal" evidence="3">
    <location>
        <begin position="43"/>
        <end position="173"/>
    </location>
</feature>
<reference evidence="4 5" key="1">
    <citation type="journal article" date="2018" name="New Phytol.">
        <title>Phylogenomics of Endogonaceae and evolution of mycorrhizas within Mucoromycota.</title>
        <authorList>
            <person name="Chang Y."/>
            <person name="Desiro A."/>
            <person name="Na H."/>
            <person name="Sandor L."/>
            <person name="Lipzen A."/>
            <person name="Clum A."/>
            <person name="Barry K."/>
            <person name="Grigoriev I.V."/>
            <person name="Martin F.M."/>
            <person name="Stajich J.E."/>
            <person name="Smith M.E."/>
            <person name="Bonito G."/>
            <person name="Spatafora J.W."/>
        </authorList>
    </citation>
    <scope>NUCLEOTIDE SEQUENCE [LARGE SCALE GENOMIC DNA]</scope>
    <source>
        <strain evidence="4 5">GMNB39</strain>
    </source>
</reference>
<dbReference type="GO" id="GO:0006270">
    <property type="term" value="P:DNA replication initiation"/>
    <property type="evidence" value="ECO:0007669"/>
    <property type="project" value="InterPro"/>
</dbReference>
<dbReference type="PANTHER" id="PTHR28067:SF1">
    <property type="entry name" value="DNA REPLICATION REGULATOR SLD3"/>
    <property type="match status" value="1"/>
</dbReference>
<sequence length="1002" mass="111422">MAPRHIPASRRIPYRHTSICHKPAGPSTRREGTENGCLANSARTYQFFNPNGHTNLCHRADFHDLCLDALTSFTAVLRSELEASQVHTAVVPAFSANPPFTNLKTFLVQILSDFQWNHIDVSYAISPGKTRRTPRASSKASSKVPVTVKNHLYVLTPAPHSHSELASYVDGKSGLQTFLTLEGERMEVLHLLDRVREGMLAKGLWDGYVDQRISINWVDTAVSAVQHQQQQAIRSSGQKDIDQFIQSHLAPILHVFGGSLIPYEVLTKDLARHGVSFSSVFHHYRAKAIDTTIGIKMRARIKGTKRASGEANETEREVEAERPAWRGGLVVGEGEEEETLCEVKLCPLLRLILYIFHSQSHLPAPRRPQHDVHRPLSSPTVSDLYPHPFSPPHLSPPPLVFHPPGRAITVPVALVSQPLRAAANVDEAGRSRASRYSAEGRPRRRRGPVGGHRDGFNGEDAAETTMMERMGVMEMVLEECASVRVLKEGLTEAEILDDCMEENMEGGTTEVGQEIPTRSHAQEIPMGTALFQRWSLSFAEVTSFMETDPSSLSPFILDVDVPDGFDPSPLSLQSNRDSELLLHASDDMHGQKTPAIFLNGDELLVKGNSRDDEKAVRQPAPRDFEELLEKLRERYLETLYIENRSLADFAMHALRSLDGQLAALDVDKVELRTKLLDYFRHTMLISLSKFEEKYRSTMGLTKAGDDAVDFDSQERKYFKLWCRVQGASADGSMANGKLKILKIREAQLQTLLLLETICLRQQLTLEGSSQSTGPTGTSGRKRKKRKSDVEDDDPEIQLDLYFDRLCIWDTIGSMTSMFDDNTSGQIGREETDALVVRRFCSDVVMRFYQQALPKTAASLWSKCGGDNLTMQSSPLRPVKPSRTKKPPRLQTESQPNPAGALTKKALHPVRQNSVSVGVNDLGINGVGVSKASADGTARPAVRRKGVATRDRDGESDKREREGSFGWPGKWEGEGVCSGSGGWDWEAGDEGSDEEERNIAEEW</sequence>
<gene>
    <name evidence="4" type="ORF">BC936DRAFT_136635</name>
</gene>
<feature type="region of interest" description="Disordered" evidence="1">
    <location>
        <begin position="869"/>
        <end position="904"/>
    </location>
</feature>
<feature type="compositionally biased region" description="Acidic residues" evidence="1">
    <location>
        <begin position="985"/>
        <end position="995"/>
    </location>
</feature>
<dbReference type="GO" id="GO:0031261">
    <property type="term" value="C:DNA replication preinitiation complex"/>
    <property type="evidence" value="ECO:0007669"/>
    <property type="project" value="TreeGrafter"/>
</dbReference>
<feature type="compositionally biased region" description="Basic and acidic residues" evidence="1">
    <location>
        <begin position="947"/>
        <end position="962"/>
    </location>
</feature>
<dbReference type="PANTHER" id="PTHR28067">
    <property type="entry name" value="DNA REPLICATION REGULATOR SLD3"/>
    <property type="match status" value="1"/>
</dbReference>
<protein>
    <submittedName>
        <fullName evidence="4">Uncharacterized protein</fullName>
    </submittedName>
</protein>
<comment type="caution">
    <text evidence="4">The sequence shown here is derived from an EMBL/GenBank/DDBJ whole genome shotgun (WGS) entry which is preliminary data.</text>
</comment>
<organism evidence="4 5">
    <name type="scientific">Jimgerdemannia flammicorona</name>
    <dbReference type="NCBI Taxonomy" id="994334"/>
    <lineage>
        <taxon>Eukaryota</taxon>
        <taxon>Fungi</taxon>
        <taxon>Fungi incertae sedis</taxon>
        <taxon>Mucoromycota</taxon>
        <taxon>Mucoromycotina</taxon>
        <taxon>Endogonomycetes</taxon>
        <taxon>Endogonales</taxon>
        <taxon>Endogonaceae</taxon>
        <taxon>Jimgerdemannia</taxon>
    </lineage>
</organism>
<dbReference type="InterPro" id="IPR013948">
    <property type="entry name" value="DNA_replication_reg_Sld3_C"/>
</dbReference>
<feature type="region of interest" description="Disordered" evidence="1">
    <location>
        <begin position="425"/>
        <end position="461"/>
    </location>
</feature>
<dbReference type="Gene3D" id="1.20.58.2130">
    <property type="match status" value="1"/>
</dbReference>
<dbReference type="Proteomes" id="UP000268093">
    <property type="component" value="Unassembled WGS sequence"/>
</dbReference>
<evidence type="ECO:0000259" key="3">
    <source>
        <dbReference type="Pfam" id="PF21854"/>
    </source>
</evidence>
<evidence type="ECO:0000259" key="2">
    <source>
        <dbReference type="Pfam" id="PF08639"/>
    </source>
</evidence>
<dbReference type="AlphaFoldDB" id="A0A433CZ29"/>
<accession>A0A433CZ29</accession>
<dbReference type="InterPro" id="IPR042511">
    <property type="entry name" value="Sld3"/>
</dbReference>
<feature type="domain" description="DNA replication regulator Sld3 C-terminal" evidence="2">
    <location>
        <begin position="735"/>
        <end position="897"/>
    </location>
</feature>
<dbReference type="OrthoDB" id="2144998at2759"/>
<feature type="compositionally biased region" description="Low complexity" evidence="1">
    <location>
        <begin position="767"/>
        <end position="778"/>
    </location>
</feature>
<dbReference type="Pfam" id="PF08639">
    <property type="entry name" value="Sld3_STD"/>
    <property type="match status" value="1"/>
</dbReference>
<dbReference type="EMBL" id="RBNI01010172">
    <property type="protein sequence ID" value="RUP43852.1"/>
    <property type="molecule type" value="Genomic_DNA"/>
</dbReference>
<dbReference type="InterPro" id="IPR053919">
    <property type="entry name" value="Treslin_N"/>
</dbReference>
<feature type="region of interest" description="Disordered" evidence="1">
    <location>
        <begin position="767"/>
        <end position="791"/>
    </location>
</feature>
<feature type="region of interest" description="Disordered" evidence="1">
    <location>
        <begin position="930"/>
        <end position="1002"/>
    </location>
</feature>